<evidence type="ECO:0000256" key="1">
    <source>
        <dbReference type="SAM" id="Phobius"/>
    </source>
</evidence>
<gene>
    <name evidence="2" type="ORF">CAMP_LOCUS5403</name>
</gene>
<keyword evidence="1" id="KW-1133">Transmembrane helix</keyword>
<protein>
    <submittedName>
        <fullName evidence="2">Uncharacterized protein</fullName>
    </submittedName>
</protein>
<keyword evidence="1" id="KW-0472">Membrane</keyword>
<accession>A0A9P1N059</accession>
<feature type="transmembrane region" description="Helical" evidence="1">
    <location>
        <begin position="380"/>
        <end position="401"/>
    </location>
</feature>
<dbReference type="PANTHER" id="PTHR22714">
    <property type="entry name" value="PROTEIN CBG02446-RELATED"/>
    <property type="match status" value="1"/>
</dbReference>
<evidence type="ECO:0000313" key="3">
    <source>
        <dbReference type="Proteomes" id="UP001152747"/>
    </source>
</evidence>
<reference evidence="2" key="1">
    <citation type="submission" date="2022-11" db="EMBL/GenBank/DDBJ databases">
        <authorList>
            <person name="Kikuchi T."/>
        </authorList>
    </citation>
    <scope>NUCLEOTIDE SEQUENCE</scope>
    <source>
        <strain evidence="2">PS1010</strain>
    </source>
</reference>
<sequence length="450" mass="52183">MPEFKNLRAVGYQTDEPYVKLSSACWDFSCPNPGAEIEFLEMTLELMNATATIIQIDADIDLSIQMVANGSADLTLVSARQTLERMKLVDFTTPIGFVYYGYLLRENPEITVADYIASIFDLDTLISLILFALLVGSLIFLYTWIFDLRTRSLFDWLIVTAAGLIRQFSFKISNPICALVIVGVWLWCCQIIVTYYEAKLKSFLLLAHHRGSFFDTLDGALDAVENRGWTMIIQDRGYTPYLWCNPEQCKRLDRLKSSIINIKSDEDLLDYLSKGNYFSFSALSSDMADTSISYYSYKNKILFVRDKLMAPEYLAYAVSKRIKGLREQFNRAVAITTDGYGTIRSRYMESFPNYFSTTEQNQNAYQLETSHFLQLYKFCLIAYGVGVIFLLAEILFIRIPIPYRSFTYKLRGWSWRFNRPKWTHFPRRSTIILPVQRNYTPQVRRRLTIT</sequence>
<feature type="transmembrane region" description="Helical" evidence="1">
    <location>
        <begin position="125"/>
        <end position="145"/>
    </location>
</feature>
<feature type="transmembrane region" description="Helical" evidence="1">
    <location>
        <begin position="176"/>
        <end position="196"/>
    </location>
</feature>
<proteinExistence type="predicted"/>
<comment type="caution">
    <text evidence="2">The sequence shown here is derived from an EMBL/GenBank/DDBJ whole genome shotgun (WGS) entry which is preliminary data.</text>
</comment>
<keyword evidence="1" id="KW-0812">Transmembrane</keyword>
<name>A0A9P1N059_9PELO</name>
<keyword evidence="3" id="KW-1185">Reference proteome</keyword>
<dbReference type="PANTHER" id="PTHR22714:SF8">
    <property type="entry name" value="PROTEIN CBG02446"/>
    <property type="match status" value="1"/>
</dbReference>
<dbReference type="AlphaFoldDB" id="A0A9P1N059"/>
<dbReference type="Proteomes" id="UP001152747">
    <property type="component" value="Unassembled WGS sequence"/>
</dbReference>
<dbReference type="OrthoDB" id="5784654at2759"/>
<dbReference type="Gene3D" id="3.40.190.10">
    <property type="entry name" value="Periplasmic binding protein-like II"/>
    <property type="match status" value="1"/>
</dbReference>
<organism evidence="2 3">
    <name type="scientific">Caenorhabditis angaria</name>
    <dbReference type="NCBI Taxonomy" id="860376"/>
    <lineage>
        <taxon>Eukaryota</taxon>
        <taxon>Metazoa</taxon>
        <taxon>Ecdysozoa</taxon>
        <taxon>Nematoda</taxon>
        <taxon>Chromadorea</taxon>
        <taxon>Rhabditida</taxon>
        <taxon>Rhabditina</taxon>
        <taxon>Rhabditomorpha</taxon>
        <taxon>Rhabditoidea</taxon>
        <taxon>Rhabditidae</taxon>
        <taxon>Peloderinae</taxon>
        <taxon>Caenorhabditis</taxon>
    </lineage>
</organism>
<evidence type="ECO:0000313" key="2">
    <source>
        <dbReference type="EMBL" id="CAI5442766.1"/>
    </source>
</evidence>
<dbReference type="SUPFAM" id="SSF53850">
    <property type="entry name" value="Periplasmic binding protein-like II"/>
    <property type="match status" value="1"/>
</dbReference>
<dbReference type="EMBL" id="CANHGI010000002">
    <property type="protein sequence ID" value="CAI5442766.1"/>
    <property type="molecule type" value="Genomic_DNA"/>
</dbReference>
<dbReference type="InterPro" id="IPR040128">
    <property type="entry name" value="T25E4.2-like"/>
</dbReference>